<proteinExistence type="predicted"/>
<reference evidence="1 2" key="1">
    <citation type="journal article" date="2020" name="Biotechnol. Biofuels">
        <title>New insights from the biogas microbiome by comprehensive genome-resolved metagenomics of nearly 1600 species originating from multiple anaerobic digesters.</title>
        <authorList>
            <person name="Campanaro S."/>
            <person name="Treu L."/>
            <person name="Rodriguez-R L.M."/>
            <person name="Kovalovszki A."/>
            <person name="Ziels R.M."/>
            <person name="Maus I."/>
            <person name="Zhu X."/>
            <person name="Kougias P.G."/>
            <person name="Basile A."/>
            <person name="Luo G."/>
            <person name="Schluter A."/>
            <person name="Konstantinidis K.T."/>
            <person name="Angelidaki I."/>
        </authorList>
    </citation>
    <scope>NUCLEOTIDE SEQUENCE [LARGE SCALE GENOMIC DNA]</scope>
    <source>
        <strain evidence="1">AS27yjCOA_65</strain>
    </source>
</reference>
<dbReference type="Pfam" id="PF20112">
    <property type="entry name" value="DUF6502"/>
    <property type="match status" value="1"/>
</dbReference>
<dbReference type="InterPro" id="IPR045445">
    <property type="entry name" value="DUF6502"/>
</dbReference>
<dbReference type="EMBL" id="JAAZON010000649">
    <property type="protein sequence ID" value="NMC64327.1"/>
    <property type="molecule type" value="Genomic_DNA"/>
</dbReference>
<dbReference type="Proteomes" id="UP000524246">
    <property type="component" value="Unassembled WGS sequence"/>
</dbReference>
<sequence length="293" mass="33836">MFFYSLIKNYWPESLNLCIICVEHTFNNKIVQRDILYKALKLLCAPLIEFCLKHGLKIQDLEECCREVFIESAKRLIEGQKGRPNDSRLSVMTGLHRREVQRLSSDNNKEVSSVNIITKVVGRWETEKRFITKDRHPRVLSVGYDGSEFHELVRGVSSDINPASVLFELERIGAIERSKQGVRLKALTYMPKGDAEEGFKILRADLSDLIQAVEHNLFEEEETPNLHLRTEYDKIRVNAVPDIQRWILKEGHAFHSRARAYLSQFDQDINLDPDFKGDCVKISLGAFSCLKKK</sequence>
<protein>
    <submittedName>
        <fullName evidence="1">Uncharacterized protein</fullName>
    </submittedName>
</protein>
<accession>A0A7X9FU97</accession>
<gene>
    <name evidence="1" type="ORF">GYA55_14275</name>
</gene>
<evidence type="ECO:0000313" key="1">
    <source>
        <dbReference type="EMBL" id="NMC64327.1"/>
    </source>
</evidence>
<comment type="caution">
    <text evidence="1">The sequence shown here is derived from an EMBL/GenBank/DDBJ whole genome shotgun (WGS) entry which is preliminary data.</text>
</comment>
<organism evidence="1 2">
    <name type="scientific">SAR324 cluster bacterium</name>
    <dbReference type="NCBI Taxonomy" id="2024889"/>
    <lineage>
        <taxon>Bacteria</taxon>
        <taxon>Deltaproteobacteria</taxon>
        <taxon>SAR324 cluster</taxon>
    </lineage>
</organism>
<evidence type="ECO:0000313" key="2">
    <source>
        <dbReference type="Proteomes" id="UP000524246"/>
    </source>
</evidence>
<name>A0A7X9FU97_9DELT</name>
<dbReference type="AlphaFoldDB" id="A0A7X9FU97"/>